<dbReference type="EMBL" id="QXEC01000001">
    <property type="protein sequence ID" value="RIV41538.1"/>
    <property type="molecule type" value="Genomic_DNA"/>
</dbReference>
<protein>
    <submittedName>
        <fullName evidence="1">DUF4926 domain-containing protein</fullName>
    </submittedName>
</protein>
<sequence length="66" mass="7212">MDVYDVVELQEAVPHEHLAAGAVGTIIHIFDRDPVAYEVEFTDEDGRTVSMLTLTAAQLRPSTRGG</sequence>
<proteinExistence type="predicted"/>
<reference evidence="1 2" key="1">
    <citation type="submission" date="2018-08" db="EMBL/GenBank/DDBJ databases">
        <title>Jishengella sp. nov., isolated from a root of Azadirachta indica A. Juss. var. siamensis Valenton.</title>
        <authorList>
            <person name="Kuncharoen N."/>
            <person name="Tanasupawat S."/>
            <person name="Kudo T."/>
            <person name="Ohkuma M."/>
        </authorList>
    </citation>
    <scope>NUCLEOTIDE SEQUENCE [LARGE SCALE GENOMIC DNA]</scope>
    <source>
        <strain evidence="1 2">AZ1-13</strain>
    </source>
</reference>
<dbReference type="Pfam" id="PF16277">
    <property type="entry name" value="DUF4926"/>
    <property type="match status" value="1"/>
</dbReference>
<organism evidence="1 2">
    <name type="scientific">Micromonospora radicis</name>
    <dbReference type="NCBI Taxonomy" id="1894971"/>
    <lineage>
        <taxon>Bacteria</taxon>
        <taxon>Bacillati</taxon>
        <taxon>Actinomycetota</taxon>
        <taxon>Actinomycetes</taxon>
        <taxon>Micromonosporales</taxon>
        <taxon>Micromonosporaceae</taxon>
        <taxon>Micromonospora</taxon>
    </lineage>
</organism>
<evidence type="ECO:0000313" key="1">
    <source>
        <dbReference type="EMBL" id="RIV41538.1"/>
    </source>
</evidence>
<dbReference type="InterPro" id="IPR032568">
    <property type="entry name" value="DUF4926"/>
</dbReference>
<name>A0A418N1M5_9ACTN</name>
<dbReference type="OrthoDB" id="3398586at2"/>
<keyword evidence="2" id="KW-1185">Reference proteome</keyword>
<gene>
    <name evidence="1" type="ORF">D2L64_02310</name>
</gene>
<comment type="caution">
    <text evidence="1">The sequence shown here is derived from an EMBL/GenBank/DDBJ whole genome shotgun (WGS) entry which is preliminary data.</text>
</comment>
<dbReference type="RefSeq" id="WP_119572736.1">
    <property type="nucleotide sequence ID" value="NZ_QXEC01000001.1"/>
</dbReference>
<dbReference type="AlphaFoldDB" id="A0A418N1M5"/>
<accession>A0A418N1M5</accession>
<evidence type="ECO:0000313" key="2">
    <source>
        <dbReference type="Proteomes" id="UP000283832"/>
    </source>
</evidence>
<dbReference type="Proteomes" id="UP000283832">
    <property type="component" value="Unassembled WGS sequence"/>
</dbReference>